<keyword evidence="2" id="KW-1185">Reference proteome</keyword>
<dbReference type="PANTHER" id="PTHR33324">
    <property type="entry name" value="EXPRESSED PROTEIN"/>
    <property type="match status" value="1"/>
</dbReference>
<reference evidence="1 2" key="1">
    <citation type="journal article" date="2014" name="Genome Biol. Evol.">
        <title>The secreted proteins of Achlya hypogyna and Thraustotheca clavata identify the ancestral oomycete secretome and reveal gene acquisitions by horizontal gene transfer.</title>
        <authorList>
            <person name="Misner I."/>
            <person name="Blouin N."/>
            <person name="Leonard G."/>
            <person name="Richards T.A."/>
            <person name="Lane C.E."/>
        </authorList>
    </citation>
    <scope>NUCLEOTIDE SEQUENCE [LARGE SCALE GENOMIC DNA]</scope>
    <source>
        <strain evidence="1 2">ATCC 48635</strain>
    </source>
</reference>
<gene>
    <name evidence="1" type="ORF">ACHHYP_02981</name>
</gene>
<protein>
    <submittedName>
        <fullName evidence="1">Uncharacterized protein</fullName>
    </submittedName>
</protein>
<organism evidence="1 2">
    <name type="scientific">Achlya hypogyna</name>
    <name type="common">Oomycete</name>
    <name type="synonym">Protoachlya hypogyna</name>
    <dbReference type="NCBI Taxonomy" id="1202772"/>
    <lineage>
        <taxon>Eukaryota</taxon>
        <taxon>Sar</taxon>
        <taxon>Stramenopiles</taxon>
        <taxon>Oomycota</taxon>
        <taxon>Saprolegniomycetes</taxon>
        <taxon>Saprolegniales</taxon>
        <taxon>Achlyaceae</taxon>
        <taxon>Achlya</taxon>
    </lineage>
</organism>
<evidence type="ECO:0000313" key="2">
    <source>
        <dbReference type="Proteomes" id="UP000243579"/>
    </source>
</evidence>
<dbReference type="OrthoDB" id="78330at2759"/>
<accession>A0A1V9Z4Y8</accession>
<comment type="caution">
    <text evidence="1">The sequence shown here is derived from an EMBL/GenBank/DDBJ whole genome shotgun (WGS) entry which is preliminary data.</text>
</comment>
<proteinExistence type="predicted"/>
<sequence>MDEGAKTQHWHKDVCVESKWRCGKFSVALLIDWLTADAGDGFLNYTRWKGSKKKDGKNKIGIAGEISSILAKDGLHRTDKSVKIEELETKYRQVSDKYDRTGSGIEEDSSMSFLYLVIIS</sequence>
<dbReference type="AlphaFoldDB" id="A0A1V9Z4Y8"/>
<dbReference type="EMBL" id="JNBR01000431">
    <property type="protein sequence ID" value="OQR93049.1"/>
    <property type="molecule type" value="Genomic_DNA"/>
</dbReference>
<dbReference type="Proteomes" id="UP000243579">
    <property type="component" value="Unassembled WGS sequence"/>
</dbReference>
<name>A0A1V9Z4Y8_ACHHY</name>
<dbReference type="PANTHER" id="PTHR33324:SF2">
    <property type="entry name" value="MYB_SANT-LIKE DNA-BINDING DOMAIN-CONTAINING PROTEIN"/>
    <property type="match status" value="1"/>
</dbReference>
<evidence type="ECO:0000313" key="1">
    <source>
        <dbReference type="EMBL" id="OQR93049.1"/>
    </source>
</evidence>